<name>A0A834WVD5_9FABA</name>
<evidence type="ECO:0000256" key="1">
    <source>
        <dbReference type="SAM" id="MobiDB-lite"/>
    </source>
</evidence>
<gene>
    <name evidence="2" type="ORF">G2W53_015753</name>
</gene>
<evidence type="ECO:0000313" key="3">
    <source>
        <dbReference type="Proteomes" id="UP000634136"/>
    </source>
</evidence>
<feature type="compositionally biased region" description="Polar residues" evidence="1">
    <location>
        <begin position="12"/>
        <end position="21"/>
    </location>
</feature>
<evidence type="ECO:0000313" key="2">
    <source>
        <dbReference type="EMBL" id="KAF7833420.1"/>
    </source>
</evidence>
<comment type="caution">
    <text evidence="2">The sequence shown here is derived from an EMBL/GenBank/DDBJ whole genome shotgun (WGS) entry which is preliminary data.</text>
</comment>
<keyword evidence="3" id="KW-1185">Reference proteome</keyword>
<reference evidence="2" key="1">
    <citation type="submission" date="2020-09" db="EMBL/GenBank/DDBJ databases">
        <title>Genome-Enabled Discovery of Anthraquinone Biosynthesis in Senna tora.</title>
        <authorList>
            <person name="Kang S.-H."/>
            <person name="Pandey R.P."/>
            <person name="Lee C.-M."/>
            <person name="Sim J.-S."/>
            <person name="Jeong J.-T."/>
            <person name="Choi B.-S."/>
            <person name="Jung M."/>
            <person name="Ginzburg D."/>
            <person name="Zhao K."/>
            <person name="Won S.Y."/>
            <person name="Oh T.-J."/>
            <person name="Yu Y."/>
            <person name="Kim N.-H."/>
            <person name="Lee O.R."/>
            <person name="Lee T.-H."/>
            <person name="Bashyal P."/>
            <person name="Kim T.-S."/>
            <person name="Lee W.-H."/>
            <person name="Kawkins C."/>
            <person name="Kim C.-K."/>
            <person name="Kim J.S."/>
            <person name="Ahn B.O."/>
            <person name="Rhee S.Y."/>
            <person name="Sohng J.K."/>
        </authorList>
    </citation>
    <scope>NUCLEOTIDE SEQUENCE</scope>
    <source>
        <tissue evidence="2">Leaf</tissue>
    </source>
</reference>
<dbReference type="Proteomes" id="UP000634136">
    <property type="component" value="Unassembled WGS sequence"/>
</dbReference>
<accession>A0A834WVD5</accession>
<organism evidence="2 3">
    <name type="scientific">Senna tora</name>
    <dbReference type="NCBI Taxonomy" id="362788"/>
    <lineage>
        <taxon>Eukaryota</taxon>
        <taxon>Viridiplantae</taxon>
        <taxon>Streptophyta</taxon>
        <taxon>Embryophyta</taxon>
        <taxon>Tracheophyta</taxon>
        <taxon>Spermatophyta</taxon>
        <taxon>Magnoliopsida</taxon>
        <taxon>eudicotyledons</taxon>
        <taxon>Gunneridae</taxon>
        <taxon>Pentapetalae</taxon>
        <taxon>rosids</taxon>
        <taxon>fabids</taxon>
        <taxon>Fabales</taxon>
        <taxon>Fabaceae</taxon>
        <taxon>Caesalpinioideae</taxon>
        <taxon>Cassia clade</taxon>
        <taxon>Senna</taxon>
    </lineage>
</organism>
<feature type="region of interest" description="Disordered" evidence="1">
    <location>
        <begin position="1"/>
        <end position="26"/>
    </location>
</feature>
<protein>
    <submittedName>
        <fullName evidence="2">Uncharacterized protein</fullName>
    </submittedName>
</protein>
<sequence>MEAVRGVLGEQAGSTDANGHSTKVEEGAATLRELREILRQQREVRREIMEWKDSFALVSLKK</sequence>
<proteinExistence type="predicted"/>
<dbReference type="EMBL" id="JAAIUW010000005">
    <property type="protein sequence ID" value="KAF7833420.1"/>
    <property type="molecule type" value="Genomic_DNA"/>
</dbReference>
<dbReference type="AlphaFoldDB" id="A0A834WVD5"/>